<organism evidence="5">
    <name type="scientific">Rhizochromulina marina</name>
    <dbReference type="NCBI Taxonomy" id="1034831"/>
    <lineage>
        <taxon>Eukaryota</taxon>
        <taxon>Sar</taxon>
        <taxon>Stramenopiles</taxon>
        <taxon>Ochrophyta</taxon>
        <taxon>Dictyochophyceae</taxon>
        <taxon>Rhizochromulinales</taxon>
        <taxon>Rhizochromulina</taxon>
    </lineage>
</organism>
<reference evidence="5" key="1">
    <citation type="submission" date="2021-01" db="EMBL/GenBank/DDBJ databases">
        <authorList>
            <person name="Corre E."/>
            <person name="Pelletier E."/>
            <person name="Niang G."/>
            <person name="Scheremetjew M."/>
            <person name="Finn R."/>
            <person name="Kale V."/>
            <person name="Holt S."/>
            <person name="Cochrane G."/>
            <person name="Meng A."/>
            <person name="Brown T."/>
            <person name="Cohen L."/>
        </authorList>
    </citation>
    <scope>NUCLEOTIDE SEQUENCE</scope>
    <source>
        <strain evidence="5">CCMP1243</strain>
    </source>
</reference>
<protein>
    <recommendedName>
        <fullName evidence="4">Glycoside hydrolase family 5 C-terminal domain-containing protein</fullName>
    </recommendedName>
</protein>
<feature type="domain" description="Glycoside hydrolase family 5 C-terminal" evidence="4">
    <location>
        <begin position="44"/>
        <end position="137"/>
    </location>
</feature>
<accession>A0A7S2WLA4</accession>
<dbReference type="Pfam" id="PF18564">
    <property type="entry name" value="Glyco_hydro_5_C"/>
    <property type="match status" value="1"/>
</dbReference>
<evidence type="ECO:0000259" key="4">
    <source>
        <dbReference type="Pfam" id="PF18564"/>
    </source>
</evidence>
<dbReference type="EMBL" id="HBHJ01019462">
    <property type="protein sequence ID" value="CAD9694631.1"/>
    <property type="molecule type" value="Transcribed_RNA"/>
</dbReference>
<keyword evidence="2" id="KW-0378">Hydrolase</keyword>
<keyword evidence="3" id="KW-0326">Glycosidase</keyword>
<evidence type="ECO:0000256" key="1">
    <source>
        <dbReference type="ARBA" id="ARBA00005641"/>
    </source>
</evidence>
<name>A0A7S2WLA4_9STRA</name>
<gene>
    <name evidence="5" type="ORF">RMAR1173_LOCUS12872</name>
</gene>
<dbReference type="PANTHER" id="PTHR31308:SF3">
    <property type="entry name" value="ENDOGLYCOCERAMIDASE"/>
    <property type="match status" value="1"/>
</dbReference>
<evidence type="ECO:0000256" key="2">
    <source>
        <dbReference type="ARBA" id="ARBA00022801"/>
    </source>
</evidence>
<proteinExistence type="inferred from homology"/>
<comment type="similarity">
    <text evidence="1">Belongs to the glycosyl hydrolase 5 (cellulase A) family.</text>
</comment>
<dbReference type="InterPro" id="IPR013780">
    <property type="entry name" value="Glyco_hydro_b"/>
</dbReference>
<sequence>MPAQGWSYWTYKSFDDITTQNSATETFFDEKGDLQQAKVKALARTYAPTIAGKPDHMHFSPESGEFDLTYTVHRTVSSLTSQVFLQTDLYYPNGFSVRTLPARQVKWQVNSQGEGWILLDVVHDSDLTEGTQISVAIAPSSV</sequence>
<dbReference type="PANTHER" id="PTHR31308">
    <property type="match status" value="1"/>
</dbReference>
<dbReference type="AlphaFoldDB" id="A0A7S2WLA4"/>
<dbReference type="InterPro" id="IPR052066">
    <property type="entry name" value="Glycosphingolipid_Hydrolases"/>
</dbReference>
<evidence type="ECO:0000256" key="3">
    <source>
        <dbReference type="ARBA" id="ARBA00023295"/>
    </source>
</evidence>
<evidence type="ECO:0000313" key="5">
    <source>
        <dbReference type="EMBL" id="CAD9694631.1"/>
    </source>
</evidence>
<dbReference type="GO" id="GO:1901135">
    <property type="term" value="P:carbohydrate derivative metabolic process"/>
    <property type="evidence" value="ECO:0007669"/>
    <property type="project" value="UniProtKB-ARBA"/>
</dbReference>
<dbReference type="Gene3D" id="2.60.40.1180">
    <property type="entry name" value="Golgi alpha-mannosidase II"/>
    <property type="match status" value="1"/>
</dbReference>
<dbReference type="GO" id="GO:0004553">
    <property type="term" value="F:hydrolase activity, hydrolyzing O-glycosyl compounds"/>
    <property type="evidence" value="ECO:0007669"/>
    <property type="project" value="UniProtKB-ARBA"/>
</dbReference>
<dbReference type="InterPro" id="IPR041036">
    <property type="entry name" value="GH5_C"/>
</dbReference>